<dbReference type="AlphaFoldDB" id="A0A6I4IE42"/>
<accession>A0A6I4IE42</accession>
<gene>
    <name evidence="3" type="ORF">GO816_12180</name>
</gene>
<evidence type="ECO:0008006" key="5">
    <source>
        <dbReference type="Google" id="ProtNLM"/>
    </source>
</evidence>
<organism evidence="3 4">
    <name type="scientific">Mucilaginibacter aquatilis</name>
    <dbReference type="NCBI Taxonomy" id="1517760"/>
    <lineage>
        <taxon>Bacteria</taxon>
        <taxon>Pseudomonadati</taxon>
        <taxon>Bacteroidota</taxon>
        <taxon>Sphingobacteriia</taxon>
        <taxon>Sphingobacteriales</taxon>
        <taxon>Sphingobacteriaceae</taxon>
        <taxon>Mucilaginibacter</taxon>
    </lineage>
</organism>
<evidence type="ECO:0000256" key="1">
    <source>
        <dbReference type="SAM" id="MobiDB-lite"/>
    </source>
</evidence>
<dbReference type="RefSeq" id="WP_157542203.1">
    <property type="nucleotide sequence ID" value="NZ_WQLA01000004.1"/>
</dbReference>
<dbReference type="EMBL" id="WQLA01000004">
    <property type="protein sequence ID" value="MVN91886.1"/>
    <property type="molecule type" value="Genomic_DNA"/>
</dbReference>
<feature type="signal peptide" evidence="2">
    <location>
        <begin position="1"/>
        <end position="21"/>
    </location>
</feature>
<feature type="region of interest" description="Disordered" evidence="1">
    <location>
        <begin position="23"/>
        <end position="65"/>
    </location>
</feature>
<keyword evidence="2" id="KW-0732">Signal</keyword>
<comment type="caution">
    <text evidence="3">The sequence shown here is derived from an EMBL/GenBank/DDBJ whole genome shotgun (WGS) entry which is preliminary data.</text>
</comment>
<feature type="chain" id="PRO_5026089137" description="Coproporphyrinogen III oxidase" evidence="2">
    <location>
        <begin position="22"/>
        <end position="65"/>
    </location>
</feature>
<sequence>MKKQILSFACALALVAATAMGCSSERAASGSDSTAVDSTNGTMSTTDSTARDTTMPDTTKTNPPQ</sequence>
<feature type="compositionally biased region" description="Polar residues" evidence="1">
    <location>
        <begin position="30"/>
        <end position="65"/>
    </location>
</feature>
<keyword evidence="4" id="KW-1185">Reference proteome</keyword>
<dbReference type="PROSITE" id="PS51257">
    <property type="entry name" value="PROKAR_LIPOPROTEIN"/>
    <property type="match status" value="1"/>
</dbReference>
<evidence type="ECO:0000313" key="3">
    <source>
        <dbReference type="EMBL" id="MVN91886.1"/>
    </source>
</evidence>
<protein>
    <recommendedName>
        <fullName evidence="5">Coproporphyrinogen III oxidase</fullName>
    </recommendedName>
</protein>
<dbReference type="Proteomes" id="UP000434850">
    <property type="component" value="Unassembled WGS sequence"/>
</dbReference>
<reference evidence="3 4" key="1">
    <citation type="submission" date="2019-12" db="EMBL/GenBank/DDBJ databases">
        <title>Mucilaginibacter sp. HME9299 genome sequencing and assembly.</title>
        <authorList>
            <person name="Kang H."/>
            <person name="Kim H."/>
            <person name="Joh K."/>
        </authorList>
    </citation>
    <scope>NUCLEOTIDE SEQUENCE [LARGE SCALE GENOMIC DNA]</scope>
    <source>
        <strain evidence="3 4">HME9299</strain>
    </source>
</reference>
<proteinExistence type="predicted"/>
<name>A0A6I4IE42_9SPHI</name>
<evidence type="ECO:0000256" key="2">
    <source>
        <dbReference type="SAM" id="SignalP"/>
    </source>
</evidence>
<evidence type="ECO:0000313" key="4">
    <source>
        <dbReference type="Proteomes" id="UP000434850"/>
    </source>
</evidence>